<gene>
    <name evidence="3" type="ORF">D915_001335</name>
</gene>
<dbReference type="EMBL" id="JXXN02000292">
    <property type="protein sequence ID" value="THD27887.1"/>
    <property type="molecule type" value="Genomic_DNA"/>
</dbReference>
<feature type="transmembrane region" description="Helical" evidence="2">
    <location>
        <begin position="1076"/>
        <end position="1100"/>
    </location>
</feature>
<name>A0A4E0RZ73_FASHE</name>
<protein>
    <submittedName>
        <fullName evidence="3">Uncharacterized protein</fullName>
    </submittedName>
</protein>
<accession>A0A4E0RZ73</accession>
<organism evidence="3 4">
    <name type="scientific">Fasciola hepatica</name>
    <name type="common">Liver fluke</name>
    <dbReference type="NCBI Taxonomy" id="6192"/>
    <lineage>
        <taxon>Eukaryota</taxon>
        <taxon>Metazoa</taxon>
        <taxon>Spiralia</taxon>
        <taxon>Lophotrochozoa</taxon>
        <taxon>Platyhelminthes</taxon>
        <taxon>Trematoda</taxon>
        <taxon>Digenea</taxon>
        <taxon>Plagiorchiida</taxon>
        <taxon>Echinostomata</taxon>
        <taxon>Echinostomatoidea</taxon>
        <taxon>Fasciolidae</taxon>
        <taxon>Fasciola</taxon>
    </lineage>
</organism>
<proteinExistence type="predicted"/>
<feature type="region of interest" description="Disordered" evidence="1">
    <location>
        <begin position="1584"/>
        <end position="1609"/>
    </location>
</feature>
<keyword evidence="2" id="KW-1133">Transmembrane helix</keyword>
<feature type="transmembrane region" description="Helical" evidence="2">
    <location>
        <begin position="1662"/>
        <end position="1683"/>
    </location>
</feature>
<evidence type="ECO:0000313" key="4">
    <source>
        <dbReference type="Proteomes" id="UP000230066"/>
    </source>
</evidence>
<feature type="transmembrane region" description="Helical" evidence="2">
    <location>
        <begin position="83"/>
        <end position="103"/>
    </location>
</feature>
<keyword evidence="2" id="KW-0812">Transmembrane</keyword>
<keyword evidence="4" id="KW-1185">Reference proteome</keyword>
<feature type="transmembrane region" description="Helical" evidence="2">
    <location>
        <begin position="1928"/>
        <end position="1949"/>
    </location>
</feature>
<evidence type="ECO:0000256" key="1">
    <source>
        <dbReference type="SAM" id="MobiDB-lite"/>
    </source>
</evidence>
<evidence type="ECO:0000256" key="2">
    <source>
        <dbReference type="SAM" id="Phobius"/>
    </source>
</evidence>
<reference evidence="3" key="1">
    <citation type="submission" date="2019-03" db="EMBL/GenBank/DDBJ databases">
        <title>Improved annotation for the trematode Fasciola hepatica.</title>
        <authorList>
            <person name="Choi Y.-J."/>
            <person name="Martin J."/>
            <person name="Mitreva M."/>
        </authorList>
    </citation>
    <scope>NUCLEOTIDE SEQUENCE [LARGE SCALE GENOMIC DNA]</scope>
</reference>
<feature type="compositionally biased region" description="Low complexity" evidence="1">
    <location>
        <begin position="50"/>
        <end position="62"/>
    </location>
</feature>
<evidence type="ECO:0000313" key="3">
    <source>
        <dbReference type="EMBL" id="THD27887.1"/>
    </source>
</evidence>
<sequence length="1983" mass="226105">MVDSQSKNPEDHFSLTSMAIPTSKVSTPLCIAHWSTSTDCPNSSQKDRQITTQTKRTRISQTPQLQPQHPQCVCHSWKNWRNLFITILAVCSVIFIFSDLYYLTHLELAALRLRTPPPSVPQSTFTFIQTNASRHDPWIMNNLNLDYYHNEFFMEPAMDSFTAAKNFMLQQRLFSRELQVGNISDDLLLCTRRWKMELSKHQAGTGHPDLNLILSQNPFHISVGPVQGRHLFKEDFEQVKSMQERRIVRNKGDNMTFDLQYTTGINVHVAIMDIRLLPEYQDVEHEGSDNGIVLDTSRRSNMHHWRAPLQALLKSKCRYPIPKHYYLTMHPYSDRHTTAKRQICRRADEVHSRRRLCPKGLPPGSVYYQRSINGQCTQNLISATLITDKASFLPPQRNSFYCTTNSELVTELFNEHITERQSYLKDAHCDTQRRICQTCLRRSCWTESRRQTDGNDLIEDLTQSWDWMHDEVISAVKERYQKCCGVSCYSNPSCQEYYNPACQRYTINQPEMDEICLQGQTLKFTLNPEFDLNNGSYLCHLRYNPPSHLYIIRTWLTIDNRWQTQPVRMTVTAADSTHRHRAQSNSALPEFTGTMNHVQRHAQEEHNLLMARQNHGQLWLWNHAVKIEHHSKMPIWSEGIVQGESVTDQMTWHRLKTPDEFGLLKPELQKHRDEKYVVMQVTRPFLYNTETWGNQSCHMNISHIRRSQPIYAESTGLPVTLTSPVWKSESGAFEYVMDHRQSPSSYIELKTNAGPHRSLLQSAFCSYKSDLIWIEQLGYNQSVKPKPSGTLMVQAGRRPQIIVEQTQSLFNGIACTTELIWRITVTGWVTSKPAFLELEIYQHTTPSNKAQTNRHLFPTRHVLRQENLIILPSEADAGTRKGIKNDKFSGTSGVPFSFALDLRVTTLPRTIVKALMPIVHIELSSCTTSYTLQISLNKDNQLEPVASFDPQFARPRDKSNVQRTSKNMERAYLPFVLICTAVGLLYLILLIIYGIVRAYASSSTSPQSSTCSCVCREHQTSPTRITNPYSSRECTNVQMRRRAPSTSISSATSLLSTPHHSSLTAIRMTTTRKVLLMFYLCFRVFYTFLFTISVAVSLMLSIESNAAREFTVAVNSPGYHAVRNAGNFFRSGSPTSVPNAFVISPIDLENRWRGAKSWMFEAARMEDFAQSELLRQFQSSNVQIAKCGEVNWLISAQLAQQIQQAGEQYKGWLDPRRDRFTLSGWSAQMATGREQSPMINQTWSSSPTDVHHQTIDRTTWSLLENSNWLPYLDAVDGYLRKVRDNLDSRVIDGWSPYDRLLANSLVNTWIAPARRALNHSWLGVKNVGPDNNNVDLSSPTDSDNYYHYYYEDRSDAVSGPTNLNRGRSKESRALKLTNFLGVPQPAHARLTGARIWNSFRSLVPGLPSRFYFDVSNQLLDRPHSSVSPGWSKKLATRLFDQRYMLSNEDWKHVAGGYLGDNPNQAYRYLQNLDNQVLRSDATAATASKVYTHQYFLNLTQVRLILLLLDAVIILARCFQTFQFMQKVWFGSVARVHVELIQVSPKQSVQPGHVTIPVFRDQFRGTYRDAADFLHPVTCSNVTESKKDGLTQSESSEMKAETARPLSPVIGSHSGAKPQGSFEMRLYKQTPSSTRLILRPTELRSPMDGSTGRLTACYCCLDAHYLLIIVGIGLLLVGLVLLWATDRHVRPGWLLAKTSVYARSRALEDCRLRTNAILKTIQPTYLNQNVMLTIRRSMHIETGRLKQLYARFKHEKTQIARQYFSELCALERNMANAYQTDQAQTTDNLWKLTSPSACALFDSKTGFSHLWTQDRANRSHRVYSSRKGQQAYSSKLTVEFPACTLTPIVPATYAEGHASRMLRIAQTTSKAKQRTSNFTLSTLGSSPLTVMRNFSNPITAGSEDPILELDQLSVSFGSLAALTNALHRLLLTSLTVALAMGGFLACLHLAKLVAQQTYPIRIRKINWITFDPPNLLSKGENSQS</sequence>
<feature type="transmembrane region" description="Helical" evidence="2">
    <location>
        <begin position="972"/>
        <end position="996"/>
    </location>
</feature>
<comment type="caution">
    <text evidence="3">The sequence shown here is derived from an EMBL/GenBank/DDBJ whole genome shotgun (WGS) entry which is preliminary data.</text>
</comment>
<dbReference type="Proteomes" id="UP000230066">
    <property type="component" value="Unassembled WGS sequence"/>
</dbReference>
<feature type="region of interest" description="Disordered" evidence="1">
    <location>
        <begin position="36"/>
        <end position="63"/>
    </location>
</feature>
<keyword evidence="2" id="KW-0472">Membrane</keyword>